<name>A0A2I2MA70_9FLAO</name>
<sequence length="547" mass="62370">MNQAESINQALYRNIKSGQQYAHLMPYSNCSSTKLTTGDTKAAIDNMAIWSKKYQNHTKNIAVTFAGKSTKETAISIHSFLYHHFQYKIDGLNQELRSPACSWASRQNGIDCKSYSIFASTILLNLGIHHFLRRIKQSATAGYSHVYVIVPKNQKNPKNLKSGYYTIDGTLAGIKEPDFYQKSDVFMSAKTNNHGLAGAAKPKHLQKQQSKGGQAAGTWQGELVKGLFETLKPVLDAAVQGLVEHLFGCPEPQYELPIIKLRIERDFKVKLEKELDDLDSAILYNNRPRIQHILNNILKELDLGIAHLKSEAAYNGNHQCIGKTLAISLKYIGDIKNIFDKIFESFIKSNGRYSVDVFTKTATSSDRLWYFVVGNADNPVNAEYRFVVLRKAKSKYGIEPVLPYGEGDETFKEISNKWLSDNKNHLRINYGDGREINYQKEIRPLIDEIEELRKQVYLGGHSLYWFEQPKQLKMYKIWIKYDTKYTDFLIKEAKSLRTANELMVRDYQKRLKFEISKDKSIKKRKSLKNKIGIGAGIAAASLLIIKI</sequence>
<dbReference type="Proteomes" id="UP000490060">
    <property type="component" value="Unassembled WGS sequence"/>
</dbReference>
<evidence type="ECO:0000313" key="2">
    <source>
        <dbReference type="Proteomes" id="UP000490060"/>
    </source>
</evidence>
<evidence type="ECO:0000313" key="1">
    <source>
        <dbReference type="EMBL" id="SOU89443.1"/>
    </source>
</evidence>
<dbReference type="RefSeq" id="WP_172505685.1">
    <property type="nucleotide sequence ID" value="NZ_OENE01000035.1"/>
</dbReference>
<organism evidence="1 2">
    <name type="scientific">Tenacibaculum finnmarkense genomovar ulcerans</name>
    <dbReference type="NCBI Taxonomy" id="2781388"/>
    <lineage>
        <taxon>Bacteria</taxon>
        <taxon>Pseudomonadati</taxon>
        <taxon>Bacteroidota</taxon>
        <taxon>Flavobacteriia</taxon>
        <taxon>Flavobacteriales</taxon>
        <taxon>Flavobacteriaceae</taxon>
        <taxon>Tenacibaculum</taxon>
        <taxon>Tenacibaculum finnmarkense</taxon>
    </lineage>
</organism>
<proteinExistence type="predicted"/>
<gene>
    <name evidence="1" type="ORF">TNO010_400018</name>
</gene>
<dbReference type="AlphaFoldDB" id="A0A2I2MA70"/>
<reference evidence="1 2" key="1">
    <citation type="submission" date="2017-11" db="EMBL/GenBank/DDBJ databases">
        <authorList>
            <person name="Duchaud E."/>
        </authorList>
    </citation>
    <scope>NUCLEOTIDE SEQUENCE [LARGE SCALE GENOMIC DNA]</scope>
    <source>
        <strain evidence="1 2">TNO010</strain>
    </source>
</reference>
<accession>A0A2I2MA70</accession>
<dbReference type="EMBL" id="OENE01000035">
    <property type="protein sequence ID" value="SOU89443.1"/>
    <property type="molecule type" value="Genomic_DNA"/>
</dbReference>
<protein>
    <submittedName>
        <fullName evidence="1">Uncharacterized protein</fullName>
    </submittedName>
</protein>